<dbReference type="SUPFAM" id="SSF52540">
    <property type="entry name" value="P-loop containing nucleoside triphosphate hydrolases"/>
    <property type="match status" value="3"/>
</dbReference>
<dbReference type="EMBL" id="OU015567">
    <property type="protein sequence ID" value="CAG5110784.1"/>
    <property type="molecule type" value="Genomic_DNA"/>
</dbReference>
<sequence>MGTIDFLIENELLLNGDEISNFLDQNEIENKNEIRKSFARFLAIQTRKVDVEKVHFSSEKMINLTTSISSLASSFSSTWEDLIKALPFEKLQSFINPNIVPKIEAMENLLINFKIDVDKFLEEKRASFARLHFLSNQEVLNLFANGNDSEAVQPFFEKLFEGIGRVEFDENSLIVSMISKLGERVPLADPISIKQSPDLWLADFEFSMKKTVNLAILKAYESFPSFENRIDWIKSNPAQASIVVTQIKYAEAVESAIANQSLPEVLQDINNQLSELTKETLKDLNAKERMTIQNIIIISVHNRDLLAEMIEKSNPLLWQSQLRFYLEYQQVVVRMMTSENEYGNEYLGNYSQLVITPLTDRAYRTIINAKQHFFGAAPQGPAGTGKTETTRDLARALGKNCVVINSSDQLDEKNCAEIFKGAIASGSWVCFDEFNRIHNEVLVNVGEQLKMIKDHRERGAERIEDFCGTKNVKLCKDSFIAVTMNPGYAGRTELPDNLKPYFRPISMMVPDYALIAEIMLYSSGYQTADVLGKKLTLVHKLCSEQLSAQDHYDYGMRAVKHSVTHAKSLKLLYPDLDETTLLADALRSLHFSKLVEGDFPLFGNIMNDVFPGHQALDRDYDEFERVASEVCASRGLQATEDFIARLVLTYRALRDRHGIMIIGKSGTGKTTLLSVLQETLSSLNMKDHVQDGQKVQAVDSEIIFIKTMTCTELYGYLDPISKKWNEGKLTETFRKFSEEQNDGRQKWMIFDGPVDAIWVENLNQVLDDNKKLPLANGDVIPATENMRFIFNVQDVKCASPATISRCGMIQMSEQFVDPLKTNIGDHTIEKILKKVKQEQKNLIFESRSQLKEQIINAIDTKVHVLTPSSTREQMKEILAESAGPDGIVIIDNLNHPSKECYGAQPPLELLREYLDNNMPKRFIAFYDRQGLTTSPALLRHFDIMEDISTIIKQEYLNLEKLKVKLNEQRTNLKGEILKAIDIDFLKNKSFFAQMTEEDEFYYSSLIFSLCVFHAVVTERANHVPHGWNIAYAFKQEDLVISLEQLESLSLNFKENNLIKQLQHVEMLRYLIGECNYGGRITDDKDRRLCNAILEDFLFADLGNFKFQVSRDFFTDLNSEQKARALDEILAGTSELSLLGLSESAIRGQPLCSAKNIFEGLTAFDHYLRNVEFSPVSTDSPFSTFVASEQERYKKLVERLLSQLEDLAKAVNGKILFRESHRRALASLAAGELPQDWKRISFARSAENKNFEDFLGDLKDRIEFINNWAEKGELKSYDLSKMFFQQAFFTAVLQTFARAKSVSIDEVGFDFQMLTPYEPKEGVMVSGLFVVGASFDIGKQHLILNNGSIFNFPEIWLKPVLKSDLPKDGSFYDCPVYKTPERKGVLSTTGHSINFLMMMRIPIPADENASSFVKRGVALLCSKN</sequence>
<dbReference type="Pfam" id="PF18198">
    <property type="entry name" value="AAA_lid_11"/>
    <property type="match status" value="1"/>
</dbReference>
<accession>A0ABN7T661</accession>
<dbReference type="Gene3D" id="1.10.8.720">
    <property type="entry name" value="Region D6 of dynein motor"/>
    <property type="match status" value="1"/>
</dbReference>
<evidence type="ECO:0000313" key="2">
    <source>
        <dbReference type="EMBL" id="CAG5110784.1"/>
    </source>
</evidence>
<dbReference type="Proteomes" id="UP001158576">
    <property type="component" value="Chromosome 2"/>
</dbReference>
<dbReference type="InterPro" id="IPR026983">
    <property type="entry name" value="DHC"/>
</dbReference>
<dbReference type="InterPro" id="IPR003593">
    <property type="entry name" value="AAA+_ATPase"/>
</dbReference>
<dbReference type="InterPro" id="IPR027417">
    <property type="entry name" value="P-loop_NTPase"/>
</dbReference>
<dbReference type="Gene3D" id="3.40.50.300">
    <property type="entry name" value="P-loop containing nucleotide triphosphate hydrolases"/>
    <property type="match status" value="2"/>
</dbReference>
<dbReference type="InterPro" id="IPR041228">
    <property type="entry name" value="Dynein_C"/>
</dbReference>
<dbReference type="Gene3D" id="1.20.58.1120">
    <property type="match status" value="1"/>
</dbReference>
<dbReference type="Pfam" id="PF12775">
    <property type="entry name" value="AAA_7"/>
    <property type="match status" value="1"/>
</dbReference>
<keyword evidence="3" id="KW-1185">Reference proteome</keyword>
<dbReference type="InterPro" id="IPR042228">
    <property type="entry name" value="Dynein_linker_3"/>
</dbReference>
<dbReference type="Gene3D" id="3.20.180.20">
    <property type="entry name" value="Dynein heavy chain, N-terminal domain 2"/>
    <property type="match status" value="1"/>
</dbReference>
<dbReference type="Pfam" id="PF18199">
    <property type="entry name" value="Dynein_C"/>
    <property type="match status" value="1"/>
</dbReference>
<dbReference type="Gene3D" id="3.10.490.20">
    <property type="match status" value="1"/>
</dbReference>
<reference evidence="2 3" key="1">
    <citation type="submission" date="2021-04" db="EMBL/GenBank/DDBJ databases">
        <authorList>
            <person name="Bliznina A."/>
        </authorList>
    </citation>
    <scope>NUCLEOTIDE SEQUENCE [LARGE SCALE GENOMIC DNA]</scope>
</reference>
<dbReference type="PANTHER" id="PTHR45703">
    <property type="entry name" value="DYNEIN HEAVY CHAIN"/>
    <property type="match status" value="1"/>
</dbReference>
<dbReference type="InterPro" id="IPR041658">
    <property type="entry name" value="AAA_lid_11"/>
</dbReference>
<evidence type="ECO:0000259" key="1">
    <source>
        <dbReference type="SMART" id="SM00382"/>
    </source>
</evidence>
<dbReference type="InterPro" id="IPR013602">
    <property type="entry name" value="Dynein_heavy_linker"/>
</dbReference>
<dbReference type="InterPro" id="IPR043160">
    <property type="entry name" value="Dynein_C_barrel"/>
</dbReference>
<name>A0ABN7T661_OIKDI</name>
<feature type="domain" description="AAA+ ATPase" evidence="1">
    <location>
        <begin position="372"/>
        <end position="513"/>
    </location>
</feature>
<gene>
    <name evidence="2" type="ORF">OKIOD_LOCUS13913</name>
</gene>
<dbReference type="InterPro" id="IPR042219">
    <property type="entry name" value="AAA_lid_11_sf"/>
</dbReference>
<dbReference type="Pfam" id="PF12774">
    <property type="entry name" value="AAA_6"/>
    <property type="match status" value="1"/>
</dbReference>
<dbReference type="InterPro" id="IPR043157">
    <property type="entry name" value="Dynein_AAA1S"/>
</dbReference>
<dbReference type="Gene3D" id="1.10.8.710">
    <property type="match status" value="1"/>
</dbReference>
<protein>
    <submittedName>
        <fullName evidence="2">Oidioi.mRNA.OKI2018_I69.chr2.g5148.t1.cds</fullName>
    </submittedName>
</protein>
<organism evidence="2 3">
    <name type="scientific">Oikopleura dioica</name>
    <name type="common">Tunicate</name>
    <dbReference type="NCBI Taxonomy" id="34765"/>
    <lineage>
        <taxon>Eukaryota</taxon>
        <taxon>Metazoa</taxon>
        <taxon>Chordata</taxon>
        <taxon>Tunicata</taxon>
        <taxon>Appendicularia</taxon>
        <taxon>Copelata</taxon>
        <taxon>Oikopleuridae</taxon>
        <taxon>Oikopleura</taxon>
    </lineage>
</organism>
<dbReference type="Gene3D" id="1.20.1270.280">
    <property type="match status" value="1"/>
</dbReference>
<proteinExistence type="predicted"/>
<dbReference type="Pfam" id="PF08393">
    <property type="entry name" value="DHC_N2"/>
    <property type="match status" value="1"/>
</dbReference>
<dbReference type="SMART" id="SM00382">
    <property type="entry name" value="AAA"/>
    <property type="match status" value="2"/>
</dbReference>
<feature type="domain" description="AAA+ ATPase" evidence="1">
    <location>
        <begin position="655"/>
        <end position="948"/>
    </location>
</feature>
<evidence type="ECO:0000313" key="3">
    <source>
        <dbReference type="Proteomes" id="UP001158576"/>
    </source>
</evidence>
<dbReference type="InterPro" id="IPR035699">
    <property type="entry name" value="AAA_6"/>
</dbReference>